<evidence type="ECO:0000313" key="2">
    <source>
        <dbReference type="Proteomes" id="UP000774570"/>
    </source>
</evidence>
<dbReference type="RefSeq" id="WP_220163199.1">
    <property type="nucleotide sequence ID" value="NZ_JAIBOA010000002.1"/>
</dbReference>
<name>A0ABS7FM37_9ACTN</name>
<proteinExistence type="predicted"/>
<protein>
    <recommendedName>
        <fullName evidence="3">Translation initiation factor IF-2</fullName>
    </recommendedName>
</protein>
<dbReference type="PROSITE" id="PS51257">
    <property type="entry name" value="PROKAR_LIPOPROTEIN"/>
    <property type="match status" value="1"/>
</dbReference>
<dbReference type="Proteomes" id="UP000774570">
    <property type="component" value="Unassembled WGS sequence"/>
</dbReference>
<reference evidence="1 2" key="1">
    <citation type="submission" date="2021-07" db="EMBL/GenBank/DDBJ databases">
        <title>Actinomadura sp. PM05-2 isolated from lichen.</title>
        <authorList>
            <person name="Somphong A."/>
            <person name="Phongsopitanun W."/>
            <person name="Tanasupawat S."/>
            <person name="Peongsungnone V."/>
        </authorList>
    </citation>
    <scope>NUCLEOTIDE SEQUENCE [LARGE SCALE GENOMIC DNA]</scope>
    <source>
        <strain evidence="1 2">PM05-2</strain>
    </source>
</reference>
<dbReference type="EMBL" id="JAIBOA010000002">
    <property type="protein sequence ID" value="MBW8481447.1"/>
    <property type="molecule type" value="Genomic_DNA"/>
</dbReference>
<evidence type="ECO:0000313" key="1">
    <source>
        <dbReference type="EMBL" id="MBW8481447.1"/>
    </source>
</evidence>
<sequence>MHRKTVIVAAVLAAAGCASPEGRAADRAADRAALVAHIVYDSAAVTAEEAGRRTARVRDVEVMRASGTGDVRVVIRLAGTASQGWADPQPVAVKRCFELRFGPRAEYDRAPDEVPCPRTPPITYAPLPPAPELPVEALRRALPKVPRGGAVDEAKVRAAVGGLRMDARIRREVRRSGDAVRVRLLGPHEGDGPLDCVLGSVEPGVTRVWVPSRVQRMPGEGGCAL</sequence>
<organism evidence="1 2">
    <name type="scientific">Actinomadura parmotrematis</name>
    <dbReference type="NCBI Taxonomy" id="2864039"/>
    <lineage>
        <taxon>Bacteria</taxon>
        <taxon>Bacillati</taxon>
        <taxon>Actinomycetota</taxon>
        <taxon>Actinomycetes</taxon>
        <taxon>Streptosporangiales</taxon>
        <taxon>Thermomonosporaceae</taxon>
        <taxon>Actinomadura</taxon>
    </lineage>
</organism>
<gene>
    <name evidence="1" type="ORF">K1Y72_03615</name>
</gene>
<evidence type="ECO:0008006" key="3">
    <source>
        <dbReference type="Google" id="ProtNLM"/>
    </source>
</evidence>
<comment type="caution">
    <text evidence="1">The sequence shown here is derived from an EMBL/GenBank/DDBJ whole genome shotgun (WGS) entry which is preliminary data.</text>
</comment>
<keyword evidence="2" id="KW-1185">Reference proteome</keyword>
<accession>A0ABS7FM37</accession>